<dbReference type="OrthoDB" id="5569780at2"/>
<proteinExistence type="predicted"/>
<dbReference type="Pfam" id="PF09939">
    <property type="entry name" value="DUF2171"/>
    <property type="match status" value="1"/>
</dbReference>
<dbReference type="Proteomes" id="UP000311008">
    <property type="component" value="Chromosome"/>
</dbReference>
<keyword evidence="2" id="KW-1185">Reference proteome</keyword>
<organism evidence="1 2">
    <name type="scientific">Methylophilus medardicus</name>
    <dbReference type="NCBI Taxonomy" id="2588534"/>
    <lineage>
        <taxon>Bacteria</taxon>
        <taxon>Pseudomonadati</taxon>
        <taxon>Pseudomonadota</taxon>
        <taxon>Betaproteobacteria</taxon>
        <taxon>Nitrosomonadales</taxon>
        <taxon>Methylophilaceae</taxon>
        <taxon>Methylophilus</taxon>
    </lineage>
</organism>
<gene>
    <name evidence="1" type="ORF">FIU01_02980</name>
</gene>
<sequence length="75" mass="8358">MIDATEIKADMPVTTAQAEHFAVVDHLESEDVIKLKKDDTGVHHYIPVSWVISTEGGIVKVNRTLAQITQDWEAD</sequence>
<dbReference type="InterPro" id="IPR018684">
    <property type="entry name" value="DUF2171"/>
</dbReference>
<protein>
    <submittedName>
        <fullName evidence="1">DUF2171 domain-containing protein</fullName>
    </submittedName>
</protein>
<accession>A0A5B8CR78</accession>
<reference evidence="2" key="1">
    <citation type="journal article" date="2019" name="ISME J.">
        <title>Evolution in action: habitat transition from sediment to the pelagial leads to genome streamlining in Methylophilaceae.</title>
        <authorList>
            <person name="Salcher M."/>
            <person name="Schaefle D."/>
            <person name="Kaspar M."/>
            <person name="Neuenschwander S.M."/>
            <person name="Ghai R."/>
        </authorList>
    </citation>
    <scope>NUCLEOTIDE SEQUENCE [LARGE SCALE GENOMIC DNA]</scope>
    <source>
        <strain evidence="2">MMS-M-51</strain>
    </source>
</reference>
<dbReference type="KEGG" id="mmec:FIU01_02980"/>
<name>A0A5B8CR78_9PROT</name>
<evidence type="ECO:0000313" key="2">
    <source>
        <dbReference type="Proteomes" id="UP000311008"/>
    </source>
</evidence>
<dbReference type="EMBL" id="CP040946">
    <property type="protein sequence ID" value="QDC43590.1"/>
    <property type="molecule type" value="Genomic_DNA"/>
</dbReference>
<evidence type="ECO:0000313" key="1">
    <source>
        <dbReference type="EMBL" id="QDC43590.1"/>
    </source>
</evidence>
<dbReference type="AlphaFoldDB" id="A0A5B8CR78"/>
<dbReference type="RefSeq" id="WP_140002835.1">
    <property type="nucleotide sequence ID" value="NZ_CP040946.1"/>
</dbReference>